<evidence type="ECO:0000313" key="6">
    <source>
        <dbReference type="EMBL" id="SVA03413.1"/>
    </source>
</evidence>
<feature type="region of interest" description="Disordered" evidence="4">
    <location>
        <begin position="1"/>
        <end position="22"/>
    </location>
</feature>
<dbReference type="InterPro" id="IPR004143">
    <property type="entry name" value="BPL_LPL_catalytic"/>
</dbReference>
<dbReference type="SUPFAM" id="SSF55681">
    <property type="entry name" value="Class II aaRS and biotin synthetases"/>
    <property type="match status" value="1"/>
</dbReference>
<accession>A0A381SQ62</accession>
<reference evidence="6" key="1">
    <citation type="submission" date="2018-05" db="EMBL/GenBank/DDBJ databases">
        <authorList>
            <person name="Lanie J.A."/>
            <person name="Ng W.-L."/>
            <person name="Kazmierczak K.M."/>
            <person name="Andrzejewski T.M."/>
            <person name="Davidsen T.M."/>
            <person name="Wayne K.J."/>
            <person name="Tettelin H."/>
            <person name="Glass J.I."/>
            <person name="Rusch D."/>
            <person name="Podicherti R."/>
            <person name="Tsui H.-C.T."/>
            <person name="Winkler M.E."/>
        </authorList>
    </citation>
    <scope>NUCLEOTIDE SEQUENCE</scope>
</reference>
<dbReference type="CDD" id="cd16442">
    <property type="entry name" value="BPL"/>
    <property type="match status" value="1"/>
</dbReference>
<evidence type="ECO:0000256" key="3">
    <source>
        <dbReference type="ARBA" id="ARBA00022840"/>
    </source>
</evidence>
<dbReference type="InterPro" id="IPR003142">
    <property type="entry name" value="BPL_C"/>
</dbReference>
<dbReference type="GO" id="GO:0005737">
    <property type="term" value="C:cytoplasm"/>
    <property type="evidence" value="ECO:0007669"/>
    <property type="project" value="TreeGrafter"/>
</dbReference>
<dbReference type="Gene3D" id="2.30.30.100">
    <property type="match status" value="1"/>
</dbReference>
<dbReference type="PANTHER" id="PTHR12835:SF5">
    <property type="entry name" value="BIOTIN--PROTEIN LIGASE"/>
    <property type="match status" value="1"/>
</dbReference>
<dbReference type="Gene3D" id="3.30.930.10">
    <property type="entry name" value="Bira Bifunctional Protein, Domain 2"/>
    <property type="match status" value="1"/>
</dbReference>
<dbReference type="GO" id="GO:0004077">
    <property type="term" value="F:biotin--[biotin carboxyl-carrier protein] ligase activity"/>
    <property type="evidence" value="ECO:0007669"/>
    <property type="project" value="InterPro"/>
</dbReference>
<dbReference type="NCBIfam" id="TIGR00121">
    <property type="entry name" value="birA_ligase"/>
    <property type="match status" value="1"/>
</dbReference>
<name>A0A381SQ62_9ZZZZ</name>
<gene>
    <name evidence="6" type="ORF">METZ01_LOCUS56267</name>
</gene>
<dbReference type="PANTHER" id="PTHR12835">
    <property type="entry name" value="BIOTIN PROTEIN LIGASE"/>
    <property type="match status" value="1"/>
</dbReference>
<dbReference type="InterPro" id="IPR004408">
    <property type="entry name" value="Biotin_CoA_COase_ligase"/>
</dbReference>
<evidence type="ECO:0000259" key="5">
    <source>
        <dbReference type="PROSITE" id="PS51733"/>
    </source>
</evidence>
<dbReference type="InterPro" id="IPR045864">
    <property type="entry name" value="aa-tRNA-synth_II/BPL/LPL"/>
</dbReference>
<evidence type="ECO:0000256" key="2">
    <source>
        <dbReference type="ARBA" id="ARBA00022741"/>
    </source>
</evidence>
<feature type="domain" description="BPL/LPL catalytic" evidence="5">
    <location>
        <begin position="10"/>
        <end position="201"/>
    </location>
</feature>
<evidence type="ECO:0000256" key="4">
    <source>
        <dbReference type="SAM" id="MobiDB-lite"/>
    </source>
</evidence>
<dbReference type="GO" id="GO:0005524">
    <property type="term" value="F:ATP binding"/>
    <property type="evidence" value="ECO:0007669"/>
    <property type="project" value="UniProtKB-KW"/>
</dbReference>
<keyword evidence="3" id="KW-0067">ATP-binding</keyword>
<dbReference type="AlphaFoldDB" id="A0A381SQ62"/>
<keyword evidence="2" id="KW-0547">Nucleotide-binding</keyword>
<dbReference type="Pfam" id="PF03099">
    <property type="entry name" value="BPL_LplA_LipB"/>
    <property type="match status" value="1"/>
</dbReference>
<keyword evidence="1" id="KW-0436">Ligase</keyword>
<protein>
    <recommendedName>
        <fullName evidence="5">BPL/LPL catalytic domain-containing protein</fullName>
    </recommendedName>
</protein>
<dbReference type="Pfam" id="PF02237">
    <property type="entry name" value="BPL_C"/>
    <property type="match status" value="1"/>
</dbReference>
<organism evidence="6">
    <name type="scientific">marine metagenome</name>
    <dbReference type="NCBI Taxonomy" id="408172"/>
    <lineage>
        <taxon>unclassified sequences</taxon>
        <taxon>metagenomes</taxon>
        <taxon>ecological metagenomes</taxon>
    </lineage>
</organism>
<sequence>MTGIPYTPSGNPIPGPAGSRLGPVHYVEETGSTNADLAAIADTAGEGTVLVTGHQTAGRGRLDRRWDAPPDANLLMSVLLRPFGGPDRLPLVTSTLAVAVVAALGDLFGGQGPTVRIKWPNDVLLVDGARPGKVAGILAELVDGDPPAVVVGMGLNVGWPGQEDDGPPGATSLAATGLGIGPRSLWDPVLSSFGHWLGVLEAPGGVEAMRLAHLVRSATMGQEVRIESPSGAVEGTAVDLATDGALVVEVEGNRQEFRAGDVVHLRPIGRD</sequence>
<dbReference type="PROSITE" id="PS51733">
    <property type="entry name" value="BPL_LPL_CATALYTIC"/>
    <property type="match status" value="1"/>
</dbReference>
<proteinExistence type="predicted"/>
<dbReference type="SUPFAM" id="SSF50037">
    <property type="entry name" value="C-terminal domain of transcriptional repressors"/>
    <property type="match status" value="1"/>
</dbReference>
<dbReference type="InterPro" id="IPR008988">
    <property type="entry name" value="Transcriptional_repressor_C"/>
</dbReference>
<evidence type="ECO:0000256" key="1">
    <source>
        <dbReference type="ARBA" id="ARBA00022598"/>
    </source>
</evidence>
<dbReference type="EMBL" id="UINC01003107">
    <property type="protein sequence ID" value="SVA03413.1"/>
    <property type="molecule type" value="Genomic_DNA"/>
</dbReference>